<dbReference type="Proteomes" id="UP001595453">
    <property type="component" value="Unassembled WGS sequence"/>
</dbReference>
<evidence type="ECO:0000313" key="2">
    <source>
        <dbReference type="EMBL" id="MFC3033175.1"/>
    </source>
</evidence>
<evidence type="ECO:0000256" key="1">
    <source>
        <dbReference type="SAM" id="SignalP"/>
    </source>
</evidence>
<sequence>MFNPRFTQRFVAPQRTFAAACSVFMLAACQTQLPPELNQCAQQSYQCEQSCKQQSLDGTLTQQLCQNECIDMYNQCKQQAEALLKERATRQ</sequence>
<feature type="chain" id="PRO_5046044722" evidence="1">
    <location>
        <begin position="28"/>
        <end position="91"/>
    </location>
</feature>
<comment type="caution">
    <text evidence="2">The sequence shown here is derived from an EMBL/GenBank/DDBJ whole genome shotgun (WGS) entry which is preliminary data.</text>
</comment>
<accession>A0ABV7CKK1</accession>
<organism evidence="2 3">
    <name type="scientific">Pseudoalteromonas fenneropenaei</name>
    <dbReference type="NCBI Taxonomy" id="1737459"/>
    <lineage>
        <taxon>Bacteria</taxon>
        <taxon>Pseudomonadati</taxon>
        <taxon>Pseudomonadota</taxon>
        <taxon>Gammaproteobacteria</taxon>
        <taxon>Alteromonadales</taxon>
        <taxon>Pseudoalteromonadaceae</taxon>
        <taxon>Pseudoalteromonas</taxon>
    </lineage>
</organism>
<protein>
    <submittedName>
        <fullName evidence="2">Uncharacterized protein</fullName>
    </submittedName>
</protein>
<proteinExistence type="predicted"/>
<dbReference type="EMBL" id="JBHRSD010000017">
    <property type="protein sequence ID" value="MFC3033175.1"/>
    <property type="molecule type" value="Genomic_DNA"/>
</dbReference>
<keyword evidence="1" id="KW-0732">Signal</keyword>
<evidence type="ECO:0000313" key="3">
    <source>
        <dbReference type="Proteomes" id="UP001595453"/>
    </source>
</evidence>
<feature type="signal peptide" evidence="1">
    <location>
        <begin position="1"/>
        <end position="27"/>
    </location>
</feature>
<reference evidence="3" key="1">
    <citation type="journal article" date="2019" name="Int. J. Syst. Evol. Microbiol.">
        <title>The Global Catalogue of Microorganisms (GCM) 10K type strain sequencing project: providing services to taxonomists for standard genome sequencing and annotation.</title>
        <authorList>
            <consortium name="The Broad Institute Genomics Platform"/>
            <consortium name="The Broad Institute Genome Sequencing Center for Infectious Disease"/>
            <person name="Wu L."/>
            <person name="Ma J."/>
        </authorList>
    </citation>
    <scope>NUCLEOTIDE SEQUENCE [LARGE SCALE GENOMIC DNA]</scope>
    <source>
        <strain evidence="3">KCTC 42730</strain>
    </source>
</reference>
<dbReference type="RefSeq" id="WP_377124375.1">
    <property type="nucleotide sequence ID" value="NZ_JBHRSD010000017.1"/>
</dbReference>
<gene>
    <name evidence="2" type="ORF">ACFOEE_11650</name>
</gene>
<keyword evidence="3" id="KW-1185">Reference proteome</keyword>
<dbReference type="PROSITE" id="PS51257">
    <property type="entry name" value="PROKAR_LIPOPROTEIN"/>
    <property type="match status" value="1"/>
</dbReference>
<name>A0ABV7CKK1_9GAMM</name>